<evidence type="ECO:0000256" key="5">
    <source>
        <dbReference type="ARBA" id="ARBA00023136"/>
    </source>
</evidence>
<dbReference type="GO" id="GO:0070453">
    <property type="term" value="P:regulation of heme biosynthetic process"/>
    <property type="evidence" value="ECO:0007669"/>
    <property type="project" value="TreeGrafter"/>
</dbReference>
<gene>
    <name evidence="7" type="primary">tmem14c</name>
    <name evidence="7" type="ORF">FJT64_003147</name>
</gene>
<evidence type="ECO:0000256" key="2">
    <source>
        <dbReference type="ARBA" id="ARBA00007590"/>
    </source>
</evidence>
<dbReference type="InterPro" id="IPR044890">
    <property type="entry name" value="TMEM14_sf"/>
</dbReference>
<dbReference type="GO" id="GO:0031966">
    <property type="term" value="C:mitochondrial membrane"/>
    <property type="evidence" value="ECO:0007669"/>
    <property type="project" value="TreeGrafter"/>
</dbReference>
<keyword evidence="4 6" id="KW-1133">Transmembrane helix</keyword>
<organism evidence="7 8">
    <name type="scientific">Amphibalanus amphitrite</name>
    <name type="common">Striped barnacle</name>
    <name type="synonym">Balanus amphitrite</name>
    <dbReference type="NCBI Taxonomy" id="1232801"/>
    <lineage>
        <taxon>Eukaryota</taxon>
        <taxon>Metazoa</taxon>
        <taxon>Ecdysozoa</taxon>
        <taxon>Arthropoda</taxon>
        <taxon>Crustacea</taxon>
        <taxon>Multicrustacea</taxon>
        <taxon>Cirripedia</taxon>
        <taxon>Thoracica</taxon>
        <taxon>Thoracicalcarea</taxon>
        <taxon>Balanomorpha</taxon>
        <taxon>Balanoidea</taxon>
        <taxon>Balanidae</taxon>
        <taxon>Amphibalaninae</taxon>
        <taxon>Amphibalanus</taxon>
    </lineage>
</organism>
<evidence type="ECO:0000313" key="7">
    <source>
        <dbReference type="EMBL" id="KAF0301379.1"/>
    </source>
</evidence>
<reference evidence="7 8" key="1">
    <citation type="submission" date="2019-07" db="EMBL/GenBank/DDBJ databases">
        <title>Draft genome assembly of a fouling barnacle, Amphibalanus amphitrite (Darwin, 1854): The first reference genome for Thecostraca.</title>
        <authorList>
            <person name="Kim W."/>
        </authorList>
    </citation>
    <scope>NUCLEOTIDE SEQUENCE [LARGE SCALE GENOMIC DNA]</scope>
    <source>
        <strain evidence="7">SNU_AA5</strain>
        <tissue evidence="7">Soma without cirri and trophi</tissue>
    </source>
</reference>
<dbReference type="Proteomes" id="UP000440578">
    <property type="component" value="Unassembled WGS sequence"/>
</dbReference>
<evidence type="ECO:0000256" key="4">
    <source>
        <dbReference type="ARBA" id="ARBA00022989"/>
    </source>
</evidence>
<dbReference type="Pfam" id="PF03647">
    <property type="entry name" value="Tmemb_14"/>
    <property type="match status" value="1"/>
</dbReference>
<evidence type="ECO:0000313" key="8">
    <source>
        <dbReference type="Proteomes" id="UP000440578"/>
    </source>
</evidence>
<evidence type="ECO:0000256" key="1">
    <source>
        <dbReference type="ARBA" id="ARBA00004370"/>
    </source>
</evidence>
<keyword evidence="5 6" id="KW-0472">Membrane</keyword>
<dbReference type="PANTHER" id="PTHR12668">
    <property type="entry name" value="TRANSMEMBRANE PROTEIN 14, 15"/>
    <property type="match status" value="1"/>
</dbReference>
<dbReference type="PANTHER" id="PTHR12668:SF43">
    <property type="entry name" value="TRANSMEMBRANE PROTEIN 14 HOMOLOG"/>
    <property type="match status" value="1"/>
</dbReference>
<feature type="transmembrane region" description="Helical" evidence="6">
    <location>
        <begin position="30"/>
        <end position="49"/>
    </location>
</feature>
<accession>A0A6A4W836</accession>
<comment type="subcellular location">
    <subcellularLocation>
        <location evidence="1">Membrane</location>
    </subcellularLocation>
</comment>
<sequence>MPADIAAYCYAALVAAGGIMGFSKAGSVPSLVAGLGFGAALAVGAQQVSADPANYHLSLLASSVLLAVMGARFRRSGKMMPAGLVAAISLVFVVRYGSRALTGSQW</sequence>
<keyword evidence="3 6" id="KW-0812">Transmembrane</keyword>
<evidence type="ECO:0000256" key="6">
    <source>
        <dbReference type="SAM" id="Phobius"/>
    </source>
</evidence>
<dbReference type="AlphaFoldDB" id="A0A6A4W836"/>
<feature type="transmembrane region" description="Helical" evidence="6">
    <location>
        <begin position="5"/>
        <end position="23"/>
    </location>
</feature>
<proteinExistence type="inferred from homology"/>
<keyword evidence="8" id="KW-1185">Reference proteome</keyword>
<dbReference type="Gene3D" id="1.10.10.1740">
    <property type="entry name" value="Transmembrane protein 14-like"/>
    <property type="match status" value="1"/>
</dbReference>
<name>A0A6A4W836_AMPAM</name>
<dbReference type="EMBL" id="VIIS01001170">
    <property type="protein sequence ID" value="KAF0301379.1"/>
    <property type="molecule type" value="Genomic_DNA"/>
</dbReference>
<feature type="transmembrane region" description="Helical" evidence="6">
    <location>
        <begin position="80"/>
        <end position="98"/>
    </location>
</feature>
<comment type="similarity">
    <text evidence="2">Belongs to the TMEM14 family.</text>
</comment>
<protein>
    <submittedName>
        <fullName evidence="7">Transmembrane protein 14C</fullName>
    </submittedName>
</protein>
<evidence type="ECO:0000256" key="3">
    <source>
        <dbReference type="ARBA" id="ARBA00022692"/>
    </source>
</evidence>
<dbReference type="OrthoDB" id="5620at2759"/>
<comment type="caution">
    <text evidence="7">The sequence shown here is derived from an EMBL/GenBank/DDBJ whole genome shotgun (WGS) entry which is preliminary data.</text>
</comment>
<dbReference type="InterPro" id="IPR005349">
    <property type="entry name" value="TMEM14"/>
</dbReference>